<protein>
    <recommendedName>
        <fullName evidence="3">HEAT repeat domain-containing protein</fullName>
    </recommendedName>
</protein>
<dbReference type="Gene3D" id="1.25.10.10">
    <property type="entry name" value="Leucine-rich Repeat Variant"/>
    <property type="match status" value="2"/>
</dbReference>
<sequence length="551" mass="60472">MGDALEEARRRASGDDLASLRRLDALMVRSGFRHADRTPREWVAELVAHGGVQKVYPYDAHEALRAIGLGAVPALLEVLAKPRLAETESADASVRSNVLEALMAMTPQPRCAVPAVLGLLDRPRARLRRQALRALVDLRPLPTGLAVRLLLEACQDKQEFKVRALGLDALAALDGSIPDAVRDEALARLADVSPYVRRSALRLLGRCSPPSEAVLQALEDQVVLDDESRVVVLQVLSWLSPARALPLLERTARGLVGIEPNDREGVRLGLYALHLLAGLGAEARPVAGLLRRVQTHSVKRGHGDPIAFRMQVHAESVADAIVRNAPLPREQWTPGPGSPRLAGVLAGPGPLPVDAEHTAAVRLQAWVDSLGPLTQEEEARLCVAVVRVAARIWDTHGPENDGAQSSLLALEEWVLTPDEEHQRRAMEIGRFVPSQLLASQLFNAAWCIHYATLMVAEPAQRAVGFTLLHPKDPEHLLANCAWAAFRALMSGTNSTLDEGWRDSVLSRTRTPDEVLAFLHQRMVQEVLPWARGEWDPLRDVLRERRRLLTEA</sequence>
<evidence type="ECO:0000313" key="2">
    <source>
        <dbReference type="Proteomes" id="UP000267003"/>
    </source>
</evidence>
<dbReference type="EMBL" id="RAWK01000318">
    <property type="protein sequence ID" value="RKH55677.1"/>
    <property type="molecule type" value="Genomic_DNA"/>
</dbReference>
<dbReference type="SMART" id="SM00567">
    <property type="entry name" value="EZ_HEAT"/>
    <property type="match status" value="4"/>
</dbReference>
<dbReference type="InterPro" id="IPR004155">
    <property type="entry name" value="PBS_lyase_HEAT"/>
</dbReference>
<comment type="caution">
    <text evidence="1">The sequence shown here is derived from an EMBL/GenBank/DDBJ whole genome shotgun (WGS) entry which is preliminary data.</text>
</comment>
<dbReference type="OrthoDB" id="5526252at2"/>
<accession>A0A3A8PH58</accession>
<keyword evidence="2" id="KW-1185">Reference proteome</keyword>
<dbReference type="RefSeq" id="WP_120559862.1">
    <property type="nucleotide sequence ID" value="NZ_RAWK01000318.1"/>
</dbReference>
<dbReference type="Proteomes" id="UP000267003">
    <property type="component" value="Unassembled WGS sequence"/>
</dbReference>
<gene>
    <name evidence="1" type="ORF">D7W81_35740</name>
</gene>
<dbReference type="AlphaFoldDB" id="A0A3A8PH58"/>
<name>A0A3A8PH58_9BACT</name>
<organism evidence="1 2">
    <name type="scientific">Corallococcus aberystwythensis</name>
    <dbReference type="NCBI Taxonomy" id="2316722"/>
    <lineage>
        <taxon>Bacteria</taxon>
        <taxon>Pseudomonadati</taxon>
        <taxon>Myxococcota</taxon>
        <taxon>Myxococcia</taxon>
        <taxon>Myxococcales</taxon>
        <taxon>Cystobacterineae</taxon>
        <taxon>Myxococcaceae</taxon>
        <taxon>Corallococcus</taxon>
    </lineage>
</organism>
<dbReference type="InterPro" id="IPR016024">
    <property type="entry name" value="ARM-type_fold"/>
</dbReference>
<reference evidence="2" key="1">
    <citation type="submission" date="2018-09" db="EMBL/GenBank/DDBJ databases">
        <authorList>
            <person name="Livingstone P.G."/>
            <person name="Whitworth D.E."/>
        </authorList>
    </citation>
    <scope>NUCLEOTIDE SEQUENCE [LARGE SCALE GENOMIC DNA]</scope>
    <source>
        <strain evidence="2">AB050A</strain>
    </source>
</reference>
<proteinExistence type="predicted"/>
<dbReference type="InterPro" id="IPR011989">
    <property type="entry name" value="ARM-like"/>
</dbReference>
<evidence type="ECO:0000313" key="1">
    <source>
        <dbReference type="EMBL" id="RKH55677.1"/>
    </source>
</evidence>
<evidence type="ECO:0008006" key="3">
    <source>
        <dbReference type="Google" id="ProtNLM"/>
    </source>
</evidence>
<dbReference type="SUPFAM" id="SSF48371">
    <property type="entry name" value="ARM repeat"/>
    <property type="match status" value="1"/>
</dbReference>